<evidence type="ECO:0000256" key="6">
    <source>
        <dbReference type="ARBA" id="ARBA00022729"/>
    </source>
</evidence>
<evidence type="ECO:0000256" key="5">
    <source>
        <dbReference type="ARBA" id="ARBA00022614"/>
    </source>
</evidence>
<dbReference type="PANTHER" id="PTHR32093:SF124">
    <property type="entry name" value="POLLEN-SPECIFIC LEUCINE-RICH REPEAT EXTENSIN-LIKE PROTEIN 1"/>
    <property type="match status" value="1"/>
</dbReference>
<dbReference type="InterPro" id="IPR001611">
    <property type="entry name" value="Leu-rich_rpt"/>
</dbReference>
<protein>
    <recommendedName>
        <fullName evidence="12">Cell wall hydroxyproline-rich glycoprotein</fullName>
    </recommendedName>
</protein>
<evidence type="ECO:0000256" key="3">
    <source>
        <dbReference type="ARBA" id="ARBA00022512"/>
    </source>
</evidence>
<keyword evidence="11" id="KW-0961">Cell wall biogenesis/degradation</keyword>
<gene>
    <name evidence="15" type="ORF">V8G54_014779</name>
</gene>
<dbReference type="EMBL" id="CP144696">
    <property type="protein sequence ID" value="WVZ10249.1"/>
    <property type="molecule type" value="Genomic_DNA"/>
</dbReference>
<dbReference type="PROSITE" id="PS51450">
    <property type="entry name" value="LRR"/>
    <property type="match status" value="1"/>
</dbReference>
<dbReference type="InterPro" id="IPR013210">
    <property type="entry name" value="LRR_N_plant-typ"/>
</dbReference>
<comment type="subcellular location">
    <subcellularLocation>
        <location evidence="2">Membrane</location>
    </subcellularLocation>
    <subcellularLocation>
        <location evidence="1">Secreted</location>
        <location evidence="1">Cell wall</location>
    </subcellularLocation>
</comment>
<keyword evidence="6" id="KW-0732">Signal</keyword>
<dbReference type="PANTHER" id="PTHR32093">
    <property type="entry name" value="LEUCINE-RICH REPEAT EXTENSIN-LIKE PROTEIN 3-RELATED"/>
    <property type="match status" value="1"/>
</dbReference>
<keyword evidence="16" id="KW-1185">Reference proteome</keyword>
<accession>A0AAQ3RZS5</accession>
<keyword evidence="7" id="KW-0677">Repeat</keyword>
<feature type="transmembrane region" description="Helical" evidence="13">
    <location>
        <begin position="49"/>
        <end position="68"/>
    </location>
</feature>
<dbReference type="GO" id="GO:0071555">
    <property type="term" value="P:cell wall organization"/>
    <property type="evidence" value="ECO:0007669"/>
    <property type="project" value="UniProtKB-KW"/>
</dbReference>
<keyword evidence="13" id="KW-0812">Transmembrane</keyword>
<dbReference type="FunFam" id="3.80.10.10:FF:000224">
    <property type="entry name" value="Leucine-rich repeat extensin-like protein 1"/>
    <property type="match status" value="1"/>
</dbReference>
<dbReference type="InterPro" id="IPR032675">
    <property type="entry name" value="LRR_dom_sf"/>
</dbReference>
<evidence type="ECO:0000313" key="16">
    <source>
        <dbReference type="Proteomes" id="UP001374535"/>
    </source>
</evidence>
<dbReference type="AlphaFoldDB" id="A0AAQ3RZS5"/>
<dbReference type="Pfam" id="PF08263">
    <property type="entry name" value="LRRNT_2"/>
    <property type="match status" value="1"/>
</dbReference>
<keyword evidence="9" id="KW-0325">Glycoprotein</keyword>
<evidence type="ECO:0000256" key="11">
    <source>
        <dbReference type="ARBA" id="ARBA00023316"/>
    </source>
</evidence>
<proteinExistence type="predicted"/>
<organism evidence="15 16">
    <name type="scientific">Vigna mungo</name>
    <name type="common">Black gram</name>
    <name type="synonym">Phaseolus mungo</name>
    <dbReference type="NCBI Taxonomy" id="3915"/>
    <lineage>
        <taxon>Eukaryota</taxon>
        <taxon>Viridiplantae</taxon>
        <taxon>Streptophyta</taxon>
        <taxon>Embryophyta</taxon>
        <taxon>Tracheophyta</taxon>
        <taxon>Spermatophyta</taxon>
        <taxon>Magnoliopsida</taxon>
        <taxon>eudicotyledons</taxon>
        <taxon>Gunneridae</taxon>
        <taxon>Pentapetalae</taxon>
        <taxon>rosids</taxon>
        <taxon>fabids</taxon>
        <taxon>Fabales</taxon>
        <taxon>Fabaceae</taxon>
        <taxon>Papilionoideae</taxon>
        <taxon>50 kb inversion clade</taxon>
        <taxon>NPAAA clade</taxon>
        <taxon>indigoferoid/millettioid clade</taxon>
        <taxon>Phaseoleae</taxon>
        <taxon>Vigna</taxon>
    </lineage>
</organism>
<evidence type="ECO:0000256" key="7">
    <source>
        <dbReference type="ARBA" id="ARBA00022737"/>
    </source>
</evidence>
<keyword evidence="13" id="KW-1133">Transmembrane helix</keyword>
<reference evidence="15 16" key="1">
    <citation type="journal article" date="2023" name="Life. Sci Alliance">
        <title>Evolutionary insights into 3D genome organization and epigenetic landscape of Vigna mungo.</title>
        <authorList>
            <person name="Junaid A."/>
            <person name="Singh B."/>
            <person name="Bhatia S."/>
        </authorList>
    </citation>
    <scope>NUCLEOTIDE SEQUENCE [LARGE SCALE GENOMIC DNA]</scope>
    <source>
        <strain evidence="15">Urdbean</strain>
    </source>
</reference>
<evidence type="ECO:0000256" key="8">
    <source>
        <dbReference type="ARBA" id="ARBA00023136"/>
    </source>
</evidence>
<dbReference type="SUPFAM" id="SSF52058">
    <property type="entry name" value="L domain-like"/>
    <property type="match status" value="1"/>
</dbReference>
<evidence type="ECO:0000256" key="1">
    <source>
        <dbReference type="ARBA" id="ARBA00004191"/>
    </source>
</evidence>
<keyword evidence="5" id="KW-0433">Leucine-rich repeat</keyword>
<feature type="domain" description="Leucine-rich repeat-containing N-terminal plant-type" evidence="14">
    <location>
        <begin position="133"/>
        <end position="165"/>
    </location>
</feature>
<dbReference type="GO" id="GO:0016020">
    <property type="term" value="C:membrane"/>
    <property type="evidence" value="ECO:0007669"/>
    <property type="project" value="UniProtKB-SubCell"/>
</dbReference>
<evidence type="ECO:0000259" key="14">
    <source>
        <dbReference type="Pfam" id="PF08263"/>
    </source>
</evidence>
<keyword evidence="8 13" id="KW-0472">Membrane</keyword>
<evidence type="ECO:0000256" key="9">
    <source>
        <dbReference type="ARBA" id="ARBA00023180"/>
    </source>
</evidence>
<dbReference type="FunFam" id="3.80.10.10:FF:000041">
    <property type="entry name" value="LRR receptor-like serine/threonine-protein kinase ERECTA"/>
    <property type="match status" value="1"/>
</dbReference>
<dbReference type="Gene3D" id="3.80.10.10">
    <property type="entry name" value="Ribonuclease Inhibitor"/>
    <property type="match status" value="2"/>
</dbReference>
<name>A0AAQ3RZS5_VIGMU</name>
<evidence type="ECO:0000256" key="13">
    <source>
        <dbReference type="SAM" id="Phobius"/>
    </source>
</evidence>
<keyword evidence="3" id="KW-0134">Cell wall</keyword>
<dbReference type="InterPro" id="IPR051582">
    <property type="entry name" value="LRR_extensin-like_regulator"/>
</dbReference>
<evidence type="ECO:0000256" key="12">
    <source>
        <dbReference type="ARBA" id="ARBA00041871"/>
    </source>
</evidence>
<evidence type="ECO:0000256" key="4">
    <source>
        <dbReference type="ARBA" id="ARBA00022525"/>
    </source>
</evidence>
<dbReference type="Proteomes" id="UP001374535">
    <property type="component" value="Chromosome 5"/>
</dbReference>
<evidence type="ECO:0000256" key="10">
    <source>
        <dbReference type="ARBA" id="ARBA00023278"/>
    </source>
</evidence>
<keyword evidence="4" id="KW-0964">Secreted</keyword>
<evidence type="ECO:0000256" key="2">
    <source>
        <dbReference type="ARBA" id="ARBA00004370"/>
    </source>
</evidence>
<keyword evidence="10" id="KW-0379">Hydroxylation</keyword>
<evidence type="ECO:0000313" key="15">
    <source>
        <dbReference type="EMBL" id="WVZ10249.1"/>
    </source>
</evidence>
<dbReference type="Pfam" id="PF00560">
    <property type="entry name" value="LRR_1"/>
    <property type="match status" value="2"/>
</dbReference>
<sequence length="450" mass="50028">MANIQRAHQRRRSLASSMRSLMMSIMGVGVRGPIRTPCHFQIWHGNFTATTSLSLFGFSLLAISISAYTNKLAIRNYAFSSAHLFPEIDTTNVEDDALLAPAPAPEIEFRNDEPLTPPPTRKTNERLKKAYVAFQAWKKAIHSDPLNITGNWVGEDVCSYNGVYCAPALDDPTLNVVAGIDLNNADIAGSLPEELGHLQDIALFHINSNRFCGVIPESLLNLTLVHEYDISNNRFVGRFPSVVLTWPNLKYLDLRFNDFEGPLPPELFEKDLDAIFLNNNRFSSFIPDTIGKSNASVITFAYNNFKGCIPSSFGNMKNLNEIVFVGNNLGGCFPQDVGKIENLTVLDLSDNGFEGTLPNLSGLKKVEVIDVSHNKLSGYVSNTVCQLPSLKNFTFSHNYFYGEAQSCVPSLNSLVAMDDSYNCLSGRKDQNDNSPCGLQQALWRRQREWP</sequence>